<dbReference type="InterPro" id="IPR010841">
    <property type="entry name" value="EF-G-binding_N"/>
</dbReference>
<evidence type="ECO:0000259" key="2">
    <source>
        <dbReference type="Pfam" id="PF16571"/>
    </source>
</evidence>
<dbReference type="Pfam" id="PF16571">
    <property type="entry name" value="FBP_C"/>
    <property type="match status" value="1"/>
</dbReference>
<proteinExistence type="predicted"/>
<organism evidence="3 4">
    <name type="scientific">Paenibacillus artemisiicola</name>
    <dbReference type="NCBI Taxonomy" id="1172618"/>
    <lineage>
        <taxon>Bacteria</taxon>
        <taxon>Bacillati</taxon>
        <taxon>Bacillota</taxon>
        <taxon>Bacilli</taxon>
        <taxon>Bacillales</taxon>
        <taxon>Paenibacillaceae</taxon>
        <taxon>Paenibacillus</taxon>
    </lineage>
</organism>
<dbReference type="InterPro" id="IPR038344">
    <property type="entry name" value="EF-G_N_sf"/>
</dbReference>
<sequence>MPTPFIRNHQFNAIRRQSELLIQALRTVADRNVLKAVRDNAAYKLDELFPELPDERRRELAALSELDTAEQFQQYLEGLEPWREAFPPMSNNQLRKLFPKTKKLNAPDMALLDFRRLTYLGWTDIAANRMYLVYPSDGRYIGIAGRFTAVNKKGYCLICNGYEEIALFTVKTRPANSPPDYYKAFGNYICLDSQACNRRIADTAALEQFIQTIREGKAADA</sequence>
<comment type="caution">
    <text evidence="3">The sequence shown here is derived from an EMBL/GenBank/DDBJ whole genome shotgun (WGS) entry which is preliminary data.</text>
</comment>
<name>A0ABS3W2X5_9BACL</name>
<dbReference type="RefSeq" id="WP_208845637.1">
    <property type="nucleotide sequence ID" value="NZ_JAGGDJ010000001.1"/>
</dbReference>
<feature type="domain" description="Elongation factor G-binding protein C-terminal treble-clef zinc-finger" evidence="2">
    <location>
        <begin position="101"/>
        <end position="203"/>
    </location>
</feature>
<dbReference type="Pfam" id="PF07299">
    <property type="entry name" value="EF-G-binding_N"/>
    <property type="match status" value="1"/>
</dbReference>
<keyword evidence="4" id="KW-1185">Reference proteome</keyword>
<reference evidence="3 4" key="1">
    <citation type="submission" date="2021-03" db="EMBL/GenBank/DDBJ databases">
        <title>Paenibacillus artemisicola MWE-103 whole genome sequence.</title>
        <authorList>
            <person name="Ham Y.J."/>
        </authorList>
    </citation>
    <scope>NUCLEOTIDE SEQUENCE [LARGE SCALE GENOMIC DNA]</scope>
    <source>
        <strain evidence="3 4">MWE-103</strain>
    </source>
</reference>
<feature type="domain" description="Elongation factor G-binding protein N-terminal" evidence="1">
    <location>
        <begin position="5"/>
        <end position="87"/>
    </location>
</feature>
<gene>
    <name evidence="3" type="ORF">I8J29_00515</name>
</gene>
<dbReference type="Proteomes" id="UP000670947">
    <property type="component" value="Unassembled WGS sequence"/>
</dbReference>
<evidence type="ECO:0000259" key="1">
    <source>
        <dbReference type="Pfam" id="PF07299"/>
    </source>
</evidence>
<dbReference type="Gene3D" id="1.20.1280.250">
    <property type="match status" value="1"/>
</dbReference>
<accession>A0ABS3W2X5</accession>
<evidence type="ECO:0000313" key="4">
    <source>
        <dbReference type="Proteomes" id="UP000670947"/>
    </source>
</evidence>
<dbReference type="CDD" id="cd16342">
    <property type="entry name" value="FusC_FusB"/>
    <property type="match status" value="1"/>
</dbReference>
<protein>
    <submittedName>
        <fullName evidence="3">FusB/FusC family EF-G-binding protein</fullName>
    </submittedName>
</protein>
<dbReference type="EMBL" id="JAGGDJ010000001">
    <property type="protein sequence ID" value="MBO7742656.1"/>
    <property type="molecule type" value="Genomic_DNA"/>
</dbReference>
<evidence type="ECO:0000313" key="3">
    <source>
        <dbReference type="EMBL" id="MBO7742656.1"/>
    </source>
</evidence>
<dbReference type="InterPro" id="IPR032330">
    <property type="entry name" value="EF-G-binding_C"/>
</dbReference>